<evidence type="ECO:0000313" key="2">
    <source>
        <dbReference type="EMBL" id="MDQ0197944.1"/>
    </source>
</evidence>
<evidence type="ECO:0000313" key="3">
    <source>
        <dbReference type="Proteomes" id="UP001224122"/>
    </source>
</evidence>
<proteinExistence type="predicted"/>
<keyword evidence="3" id="KW-1185">Reference proteome</keyword>
<sequence length="199" mass="22484">MTTPTIVTSTEEIFEQGNKHMMEKLRTFGSQGQAVIKYIISKLRKYHGSFFESNSTIAESVGCSVRTVQNTIKKAEQLNIFAVSPRKELDELTGKIRQTTNLIQLLVYAPLKKIKKVIVEAVREVKEKAEIVVQEVKEVLAPKKSKHQTKPSSKPHNKITRTELLPDWFDKDTETKSVVTDETLKAKADILARLKSAGF</sequence>
<feature type="region of interest" description="Disordered" evidence="1">
    <location>
        <begin position="142"/>
        <end position="161"/>
    </location>
</feature>
<dbReference type="RefSeq" id="WP_307405205.1">
    <property type="nucleotide sequence ID" value="NZ_JAUSTW010000002.1"/>
</dbReference>
<organism evidence="2 3">
    <name type="scientific">Neobacillus ginsengisoli</name>
    <dbReference type="NCBI Taxonomy" id="904295"/>
    <lineage>
        <taxon>Bacteria</taxon>
        <taxon>Bacillati</taxon>
        <taxon>Bacillota</taxon>
        <taxon>Bacilli</taxon>
        <taxon>Bacillales</taxon>
        <taxon>Bacillaceae</taxon>
        <taxon>Neobacillus</taxon>
    </lineage>
</organism>
<dbReference type="Gene3D" id="1.10.10.10">
    <property type="entry name" value="Winged helix-like DNA-binding domain superfamily/Winged helix DNA-binding domain"/>
    <property type="match status" value="1"/>
</dbReference>
<accession>A0ABT9XQW4</accession>
<evidence type="ECO:0000256" key="1">
    <source>
        <dbReference type="SAM" id="MobiDB-lite"/>
    </source>
</evidence>
<keyword evidence="2" id="KW-0238">DNA-binding</keyword>
<dbReference type="EMBL" id="JAUSTW010000002">
    <property type="protein sequence ID" value="MDQ0197944.1"/>
    <property type="molecule type" value="Genomic_DNA"/>
</dbReference>
<dbReference type="InterPro" id="IPR036388">
    <property type="entry name" value="WH-like_DNA-bd_sf"/>
</dbReference>
<dbReference type="GO" id="GO:0003677">
    <property type="term" value="F:DNA binding"/>
    <property type="evidence" value="ECO:0007669"/>
    <property type="project" value="UniProtKB-KW"/>
</dbReference>
<name>A0ABT9XQW4_9BACI</name>
<dbReference type="Pfam" id="PF13730">
    <property type="entry name" value="HTH_36"/>
    <property type="match status" value="1"/>
</dbReference>
<gene>
    <name evidence="2" type="ORF">J2S10_001085</name>
</gene>
<protein>
    <submittedName>
        <fullName evidence="2">DNA-binding Lrp family transcriptional regulator</fullName>
    </submittedName>
</protein>
<feature type="compositionally biased region" description="Basic residues" evidence="1">
    <location>
        <begin position="143"/>
        <end position="159"/>
    </location>
</feature>
<dbReference type="Proteomes" id="UP001224122">
    <property type="component" value="Unassembled WGS sequence"/>
</dbReference>
<comment type="caution">
    <text evidence="2">The sequence shown here is derived from an EMBL/GenBank/DDBJ whole genome shotgun (WGS) entry which is preliminary data.</text>
</comment>
<reference evidence="2 3" key="1">
    <citation type="submission" date="2023-07" db="EMBL/GenBank/DDBJ databases">
        <title>Genomic Encyclopedia of Type Strains, Phase IV (KMG-IV): sequencing the most valuable type-strain genomes for metagenomic binning, comparative biology and taxonomic classification.</title>
        <authorList>
            <person name="Goeker M."/>
        </authorList>
    </citation>
    <scope>NUCLEOTIDE SEQUENCE [LARGE SCALE GENOMIC DNA]</scope>
    <source>
        <strain evidence="2 3">DSM 27594</strain>
    </source>
</reference>